<name>A0A4U6U832_SETVI</name>
<dbReference type="AlphaFoldDB" id="A0A4U6U832"/>
<keyword evidence="3" id="KW-1185">Reference proteome</keyword>
<accession>A0A4U6U832</accession>
<organism evidence="2 3">
    <name type="scientific">Setaria viridis</name>
    <name type="common">Green bristlegrass</name>
    <name type="synonym">Setaria italica subsp. viridis</name>
    <dbReference type="NCBI Taxonomy" id="4556"/>
    <lineage>
        <taxon>Eukaryota</taxon>
        <taxon>Viridiplantae</taxon>
        <taxon>Streptophyta</taxon>
        <taxon>Embryophyta</taxon>
        <taxon>Tracheophyta</taxon>
        <taxon>Spermatophyta</taxon>
        <taxon>Magnoliopsida</taxon>
        <taxon>Liliopsida</taxon>
        <taxon>Poales</taxon>
        <taxon>Poaceae</taxon>
        <taxon>PACMAD clade</taxon>
        <taxon>Panicoideae</taxon>
        <taxon>Panicodae</taxon>
        <taxon>Paniceae</taxon>
        <taxon>Cenchrinae</taxon>
        <taxon>Setaria</taxon>
    </lineage>
</organism>
<dbReference type="EMBL" id="CM016557">
    <property type="protein sequence ID" value="TKW09589.1"/>
    <property type="molecule type" value="Genomic_DNA"/>
</dbReference>
<dbReference type="Gramene" id="TKW09589">
    <property type="protein sequence ID" value="TKW09589"/>
    <property type="gene ID" value="SEVIR_6G112960v2"/>
</dbReference>
<gene>
    <name evidence="2" type="ORF">SEVIR_6G112960v2</name>
</gene>
<evidence type="ECO:0000313" key="2">
    <source>
        <dbReference type="EMBL" id="TKW09589.1"/>
    </source>
</evidence>
<feature type="region of interest" description="Disordered" evidence="1">
    <location>
        <begin position="64"/>
        <end position="88"/>
    </location>
</feature>
<reference evidence="2" key="1">
    <citation type="submission" date="2019-03" db="EMBL/GenBank/DDBJ databases">
        <title>WGS assembly of Setaria viridis.</title>
        <authorList>
            <person name="Huang P."/>
            <person name="Jenkins J."/>
            <person name="Grimwood J."/>
            <person name="Barry K."/>
            <person name="Healey A."/>
            <person name="Mamidi S."/>
            <person name="Sreedasyam A."/>
            <person name="Shu S."/>
            <person name="Feldman M."/>
            <person name="Wu J."/>
            <person name="Yu Y."/>
            <person name="Chen C."/>
            <person name="Johnson J."/>
            <person name="Rokhsar D."/>
            <person name="Baxter I."/>
            <person name="Schmutz J."/>
            <person name="Brutnell T."/>
            <person name="Kellogg E."/>
        </authorList>
    </citation>
    <scope>NUCLEOTIDE SEQUENCE [LARGE SCALE GENOMIC DNA]</scope>
</reference>
<protein>
    <submittedName>
        <fullName evidence="2">Uncharacterized protein</fullName>
    </submittedName>
</protein>
<sequence length="88" mass="9397">MAGKKGKEEEKASLSTTPIPKSISEAESDTPSPPEKKRKLELQETTAADAMCIKEALNAKICGAPSEDATAPPPPLHPKCRVRKKSTL</sequence>
<feature type="compositionally biased region" description="Basic and acidic residues" evidence="1">
    <location>
        <begin position="1"/>
        <end position="12"/>
    </location>
</feature>
<feature type="region of interest" description="Disordered" evidence="1">
    <location>
        <begin position="1"/>
        <end position="43"/>
    </location>
</feature>
<proteinExistence type="predicted"/>
<dbReference type="Proteomes" id="UP000298652">
    <property type="component" value="Chromosome 6"/>
</dbReference>
<feature type="compositionally biased region" description="Basic residues" evidence="1">
    <location>
        <begin position="78"/>
        <end position="88"/>
    </location>
</feature>
<evidence type="ECO:0000313" key="3">
    <source>
        <dbReference type="Proteomes" id="UP000298652"/>
    </source>
</evidence>
<evidence type="ECO:0000256" key="1">
    <source>
        <dbReference type="SAM" id="MobiDB-lite"/>
    </source>
</evidence>